<dbReference type="EMBL" id="KN835353">
    <property type="protein sequence ID" value="KIK39216.1"/>
    <property type="molecule type" value="Genomic_DNA"/>
</dbReference>
<keyword evidence="2" id="KW-1185">Reference proteome</keyword>
<name>A0A0D0ABR8_9AGAM</name>
<dbReference type="HOGENOM" id="CLU_886164_0_0_1"/>
<reference evidence="2" key="2">
    <citation type="submission" date="2015-01" db="EMBL/GenBank/DDBJ databases">
        <title>Evolutionary Origins and Diversification of the Mycorrhizal Mutualists.</title>
        <authorList>
            <consortium name="DOE Joint Genome Institute"/>
            <consortium name="Mycorrhizal Genomics Consortium"/>
            <person name="Kohler A."/>
            <person name="Kuo A."/>
            <person name="Nagy L.G."/>
            <person name="Floudas D."/>
            <person name="Copeland A."/>
            <person name="Barry K.W."/>
            <person name="Cichocki N."/>
            <person name="Veneault-Fourrey C."/>
            <person name="LaButti K."/>
            <person name="Lindquist E.A."/>
            <person name="Lipzen A."/>
            <person name="Lundell T."/>
            <person name="Morin E."/>
            <person name="Murat C."/>
            <person name="Riley R."/>
            <person name="Ohm R."/>
            <person name="Sun H."/>
            <person name="Tunlid A."/>
            <person name="Henrissat B."/>
            <person name="Grigoriev I.V."/>
            <person name="Hibbett D.S."/>
            <person name="Martin F."/>
        </authorList>
    </citation>
    <scope>NUCLEOTIDE SEQUENCE [LARGE SCALE GENOMIC DNA]</scope>
    <source>
        <strain evidence="2">UH-Slu-Lm8-n1</strain>
    </source>
</reference>
<dbReference type="Proteomes" id="UP000054485">
    <property type="component" value="Unassembled WGS sequence"/>
</dbReference>
<evidence type="ECO:0000313" key="2">
    <source>
        <dbReference type="Proteomes" id="UP000054485"/>
    </source>
</evidence>
<dbReference type="STRING" id="930992.A0A0D0ABR8"/>
<gene>
    <name evidence="1" type="ORF">CY34DRAFT_108331</name>
</gene>
<sequence length="314" mass="35831">MATKSDHDLIAGMLGNLVSANSPTITWQDGHVTVLPTVYNKSSENICQEVDIPTIQFMAKFPMSTSESQHVTHLPYNELRRDGVLDFVGYCLSINKPIVIRSDENHKYSNILTADLLDKYFAISKHQPVCIHDAMLHSFNYVNPKTTGTIESFFDAMTDPKKMQCILDLPLSQISLPEPLRLRMEVSVKFWVVFRPKKYLEDRIHLQEFVTRLVDLPSNKNGWRSTVMPTVLYKRPLLGLCIMVTKTAEYHTKGSSSRCLAPSEISMPSKDITDVVMLKYFELFKKRRTGAVMYTGSQIMPGELVDRDELEEVF</sequence>
<accession>A0A0D0ABR8</accession>
<dbReference type="InParanoid" id="A0A0D0ABR8"/>
<reference evidence="1 2" key="1">
    <citation type="submission" date="2014-04" db="EMBL/GenBank/DDBJ databases">
        <authorList>
            <consortium name="DOE Joint Genome Institute"/>
            <person name="Kuo A."/>
            <person name="Ruytinx J."/>
            <person name="Rineau F."/>
            <person name="Colpaert J."/>
            <person name="Kohler A."/>
            <person name="Nagy L.G."/>
            <person name="Floudas D."/>
            <person name="Copeland A."/>
            <person name="Barry K.W."/>
            <person name="Cichocki N."/>
            <person name="Veneault-Fourrey C."/>
            <person name="LaButti K."/>
            <person name="Lindquist E.A."/>
            <person name="Lipzen A."/>
            <person name="Lundell T."/>
            <person name="Morin E."/>
            <person name="Murat C."/>
            <person name="Sun H."/>
            <person name="Tunlid A."/>
            <person name="Henrissat B."/>
            <person name="Grigoriev I.V."/>
            <person name="Hibbett D.S."/>
            <person name="Martin F."/>
            <person name="Nordberg H.P."/>
            <person name="Cantor M.N."/>
            <person name="Hua S.X."/>
        </authorList>
    </citation>
    <scope>NUCLEOTIDE SEQUENCE [LARGE SCALE GENOMIC DNA]</scope>
    <source>
        <strain evidence="1 2">UH-Slu-Lm8-n1</strain>
    </source>
</reference>
<protein>
    <submittedName>
        <fullName evidence="1">Uncharacterized protein</fullName>
    </submittedName>
</protein>
<evidence type="ECO:0000313" key="1">
    <source>
        <dbReference type="EMBL" id="KIK39216.1"/>
    </source>
</evidence>
<organism evidence="1 2">
    <name type="scientific">Suillus luteus UH-Slu-Lm8-n1</name>
    <dbReference type="NCBI Taxonomy" id="930992"/>
    <lineage>
        <taxon>Eukaryota</taxon>
        <taxon>Fungi</taxon>
        <taxon>Dikarya</taxon>
        <taxon>Basidiomycota</taxon>
        <taxon>Agaricomycotina</taxon>
        <taxon>Agaricomycetes</taxon>
        <taxon>Agaricomycetidae</taxon>
        <taxon>Boletales</taxon>
        <taxon>Suillineae</taxon>
        <taxon>Suillaceae</taxon>
        <taxon>Suillus</taxon>
    </lineage>
</organism>
<dbReference type="AlphaFoldDB" id="A0A0D0ABR8"/>
<proteinExistence type="predicted"/>
<dbReference type="OrthoDB" id="4161428at2759"/>